<dbReference type="InterPro" id="IPR013320">
    <property type="entry name" value="ConA-like_dom_sf"/>
</dbReference>
<accession>A0A9Q1DIG5</accession>
<keyword evidence="5" id="KW-1185">Reference proteome</keyword>
<evidence type="ECO:0000259" key="3">
    <source>
        <dbReference type="Pfam" id="PF13765"/>
    </source>
</evidence>
<feature type="compositionally biased region" description="Polar residues" evidence="1">
    <location>
        <begin position="163"/>
        <end position="177"/>
    </location>
</feature>
<dbReference type="SUPFAM" id="SSF49899">
    <property type="entry name" value="Concanavalin A-like lectins/glucanases"/>
    <property type="match status" value="1"/>
</dbReference>
<dbReference type="Proteomes" id="UP001152803">
    <property type="component" value="Unassembled WGS sequence"/>
</dbReference>
<dbReference type="InterPro" id="IPR006574">
    <property type="entry name" value="PRY"/>
</dbReference>
<evidence type="ECO:0000256" key="1">
    <source>
        <dbReference type="SAM" id="MobiDB-lite"/>
    </source>
</evidence>
<reference evidence="4" key="1">
    <citation type="journal article" date="2023" name="Science">
        <title>Genome structures resolve the early diversification of teleost fishes.</title>
        <authorList>
            <person name="Parey E."/>
            <person name="Louis A."/>
            <person name="Montfort J."/>
            <person name="Bouchez O."/>
            <person name="Roques C."/>
            <person name="Iampietro C."/>
            <person name="Lluch J."/>
            <person name="Castinel A."/>
            <person name="Donnadieu C."/>
            <person name="Desvignes T."/>
            <person name="Floi Bucao C."/>
            <person name="Jouanno E."/>
            <person name="Wen M."/>
            <person name="Mejri S."/>
            <person name="Dirks R."/>
            <person name="Jansen H."/>
            <person name="Henkel C."/>
            <person name="Chen W.J."/>
            <person name="Zahm M."/>
            <person name="Cabau C."/>
            <person name="Klopp C."/>
            <person name="Thompson A.W."/>
            <person name="Robinson-Rechavi M."/>
            <person name="Braasch I."/>
            <person name="Lecointre G."/>
            <person name="Bobe J."/>
            <person name="Postlethwait J.H."/>
            <person name="Berthelot C."/>
            <person name="Roest Crollius H."/>
            <person name="Guiguen Y."/>
        </authorList>
    </citation>
    <scope>NUCLEOTIDE SEQUENCE</scope>
    <source>
        <strain evidence="4">Concon-B</strain>
    </source>
</reference>
<comment type="caution">
    <text evidence="4">The sequence shown here is derived from an EMBL/GenBank/DDBJ whole genome shotgun (WGS) entry which is preliminary data.</text>
</comment>
<protein>
    <recommendedName>
        <fullName evidence="3">SPRY-associated domain-containing protein</fullName>
    </recommendedName>
</protein>
<keyword evidence="2" id="KW-0732">Signal</keyword>
<dbReference type="OrthoDB" id="8961267at2759"/>
<evidence type="ECO:0000313" key="5">
    <source>
        <dbReference type="Proteomes" id="UP001152803"/>
    </source>
</evidence>
<feature type="signal peptide" evidence="2">
    <location>
        <begin position="1"/>
        <end position="18"/>
    </location>
</feature>
<feature type="chain" id="PRO_5040242514" description="SPRY-associated domain-containing protein" evidence="2">
    <location>
        <begin position="19"/>
        <end position="177"/>
    </location>
</feature>
<dbReference type="EMBL" id="JAFJMO010000007">
    <property type="protein sequence ID" value="KAJ8271283.1"/>
    <property type="molecule type" value="Genomic_DNA"/>
</dbReference>
<organism evidence="4 5">
    <name type="scientific">Conger conger</name>
    <name type="common">Conger eel</name>
    <name type="synonym">Muraena conger</name>
    <dbReference type="NCBI Taxonomy" id="82655"/>
    <lineage>
        <taxon>Eukaryota</taxon>
        <taxon>Metazoa</taxon>
        <taxon>Chordata</taxon>
        <taxon>Craniata</taxon>
        <taxon>Vertebrata</taxon>
        <taxon>Euteleostomi</taxon>
        <taxon>Actinopterygii</taxon>
        <taxon>Neopterygii</taxon>
        <taxon>Teleostei</taxon>
        <taxon>Anguilliformes</taxon>
        <taxon>Congridae</taxon>
        <taxon>Conger</taxon>
    </lineage>
</organism>
<dbReference type="InterPro" id="IPR043136">
    <property type="entry name" value="B30.2/SPRY_sf"/>
</dbReference>
<sequence>MLVTSLALLWDGIPLLNQDLSQVSQRGCVGHSSTNSTPQLIPQVFSWVEVPVQVLPTPVQTGLTVKGSHGRPPGSPMSRRLAAYSLFRIVWAESRVPYGPANLDCKSVEDSLRFLKGKVEEVSVLEPQTRQDFLQYGCQLTLDPNTAHRNLRLSEGNRENRSVPGSQGRNSVLLQRL</sequence>
<feature type="region of interest" description="Disordered" evidence="1">
    <location>
        <begin position="154"/>
        <end position="177"/>
    </location>
</feature>
<dbReference type="Gene3D" id="2.60.120.920">
    <property type="match status" value="1"/>
</dbReference>
<proteinExistence type="predicted"/>
<gene>
    <name evidence="4" type="ORF">COCON_G00101420</name>
</gene>
<evidence type="ECO:0000313" key="4">
    <source>
        <dbReference type="EMBL" id="KAJ8271283.1"/>
    </source>
</evidence>
<dbReference type="AlphaFoldDB" id="A0A9Q1DIG5"/>
<evidence type="ECO:0000256" key="2">
    <source>
        <dbReference type="SAM" id="SignalP"/>
    </source>
</evidence>
<name>A0A9Q1DIG5_CONCO</name>
<feature type="domain" description="SPRY-associated" evidence="3">
    <location>
        <begin position="140"/>
        <end position="159"/>
    </location>
</feature>
<dbReference type="Pfam" id="PF13765">
    <property type="entry name" value="PRY"/>
    <property type="match status" value="1"/>
</dbReference>